<evidence type="ECO:0000256" key="1">
    <source>
        <dbReference type="SAM" id="MobiDB-lite"/>
    </source>
</evidence>
<organism evidence="3 4">
    <name type="scientific">Prunus dulcis</name>
    <name type="common">Almond</name>
    <name type="synonym">Amygdalus dulcis</name>
    <dbReference type="NCBI Taxonomy" id="3755"/>
    <lineage>
        <taxon>Eukaryota</taxon>
        <taxon>Viridiplantae</taxon>
        <taxon>Streptophyta</taxon>
        <taxon>Embryophyta</taxon>
        <taxon>Tracheophyta</taxon>
        <taxon>Spermatophyta</taxon>
        <taxon>Magnoliopsida</taxon>
        <taxon>eudicotyledons</taxon>
        <taxon>Gunneridae</taxon>
        <taxon>Pentapetalae</taxon>
        <taxon>rosids</taxon>
        <taxon>fabids</taxon>
        <taxon>Rosales</taxon>
        <taxon>Rosaceae</taxon>
        <taxon>Amygdaloideae</taxon>
        <taxon>Amygdaleae</taxon>
        <taxon>Prunus</taxon>
    </lineage>
</organism>
<reference evidence="3 4" key="1">
    <citation type="journal article" date="2022" name="G3 (Bethesda)">
        <title>Whole-genome sequence and methylome profiling of the almond [Prunus dulcis (Mill.) D.A. Webb] cultivar 'Nonpareil'.</title>
        <authorList>
            <person name="D'Amico-Willman K.M."/>
            <person name="Ouma W.Z."/>
            <person name="Meulia T."/>
            <person name="Sideli G.M."/>
            <person name="Gradziel T.M."/>
            <person name="Fresnedo-Ramirez J."/>
        </authorList>
    </citation>
    <scope>NUCLEOTIDE SEQUENCE [LARGE SCALE GENOMIC DNA]</scope>
    <source>
        <strain evidence="3">Clone GOH B32 T37-40</strain>
    </source>
</reference>
<feature type="domain" description="Retrotransposon gag" evidence="2">
    <location>
        <begin position="30"/>
        <end position="116"/>
    </location>
</feature>
<protein>
    <recommendedName>
        <fullName evidence="2">Retrotransposon gag domain-containing protein</fullName>
    </recommendedName>
</protein>
<name>A0AAD4Z9V9_PRUDU</name>
<accession>A0AAD4Z9V9</accession>
<evidence type="ECO:0000313" key="3">
    <source>
        <dbReference type="EMBL" id="KAI5338275.1"/>
    </source>
</evidence>
<gene>
    <name evidence="3" type="ORF">L3X38_017546</name>
</gene>
<proteinExistence type="predicted"/>
<dbReference type="Pfam" id="PF03732">
    <property type="entry name" value="Retrotrans_gag"/>
    <property type="match status" value="1"/>
</dbReference>
<dbReference type="AlphaFoldDB" id="A0AAD4Z9V9"/>
<dbReference type="InterPro" id="IPR005162">
    <property type="entry name" value="Retrotrans_gag_dom"/>
</dbReference>
<feature type="compositionally biased region" description="Basic and acidic residues" evidence="1">
    <location>
        <begin position="159"/>
        <end position="171"/>
    </location>
</feature>
<dbReference type="PANTHER" id="PTHR33223">
    <property type="entry name" value="CCHC-TYPE DOMAIN-CONTAINING PROTEIN"/>
    <property type="match status" value="1"/>
</dbReference>
<feature type="region of interest" description="Disordered" evidence="1">
    <location>
        <begin position="153"/>
        <end position="173"/>
    </location>
</feature>
<keyword evidence="4" id="KW-1185">Reference proteome</keyword>
<comment type="caution">
    <text evidence="3">The sequence shown here is derived from an EMBL/GenBank/DDBJ whole genome shotgun (WGS) entry which is preliminary data.</text>
</comment>
<dbReference type="Proteomes" id="UP001054821">
    <property type="component" value="Chromosome 3"/>
</dbReference>
<evidence type="ECO:0000313" key="4">
    <source>
        <dbReference type="Proteomes" id="UP001054821"/>
    </source>
</evidence>
<evidence type="ECO:0000259" key="2">
    <source>
        <dbReference type="Pfam" id="PF03732"/>
    </source>
</evidence>
<dbReference type="PANTHER" id="PTHR33223:SF11">
    <property type="entry name" value="ELEMENT PROTEIN, PUTATIVE-RELATED"/>
    <property type="match status" value="1"/>
</dbReference>
<dbReference type="EMBL" id="JAJFAZ020000003">
    <property type="protein sequence ID" value="KAI5338275.1"/>
    <property type="molecule type" value="Genomic_DNA"/>
</dbReference>
<sequence length="595" mass="67595">MNSSPHEHLAHFYSACGETSQSDALLVRQFVQSLKGSAFTWYTKLLPGSILTWDNMQKSFLAQFVSSKEVVSIMDLAQTTQKLGESANDFIMRWRSLNLQCPEKITEQLAVQMYYNNLMLDIATFVATADPQSFDALVSKASNVERQIARQKSATQKIQYREKKNDKKSAKGESLATFVKTKKKSDKCQSKDPPKRLTLKERKEIKYSFDDKDVEEIFDQLLASNGITLPKSKSPSEANKTNDPRYCQYHRLISHMLKDCYILKDKIQEPFNNGGLAVDSSHRHHSATTNMIEEKFTPTTATLDGLKHAGVNTVNRGTIVHACPNAPWSSDLQIPTLHELTTAPSLEIWEHSSTDESAEGWKTFVKRAKHMAKHFPPNHKSVTCPGVKIRGMPKLKNKIEFFSSESEVEEEIIQCNMVSVEEYEVDTEVDELTSALVEASHLLIKHNKMRKSIPLKPRRSQRQKRLRQPPRVSVFQCLENPSNSQQGKVHNKRKWKVKSQEKAVIETVKRVKLKDDLVQVNCTYFKETVDQDDDPQDIEGFIDIVQPAPPQMEEGGQATIDDLQEINLGTVDSLKPIFVSALLTPQELEEYTQVL</sequence>